<dbReference type="OrthoDB" id="8482020at2"/>
<accession>A0A5C6XLC5</accession>
<proteinExistence type="predicted"/>
<dbReference type="Proteomes" id="UP000321046">
    <property type="component" value="Unassembled WGS sequence"/>
</dbReference>
<dbReference type="RefSeq" id="WP_146972125.1">
    <property type="nucleotide sequence ID" value="NZ_VOSL01000005.1"/>
</dbReference>
<evidence type="ECO:0000313" key="2">
    <source>
        <dbReference type="Proteomes" id="UP000321046"/>
    </source>
</evidence>
<sequence length="323" mass="37078">MARFVIDESSFAQVRASEVESSLKRFCLTISYLQKKSFQVESSDKIYDTTIGGAPLLQIMYEPDKLDRDLQLLLLTSIERISPTDFNTQHNTLGEMEISPINKTLDQPDTKRKANSEGLKYITKLTTQNKNLAVGCITCVEPSGLCTLTTTSRTPQNVHFILGRSCLLEFFRYIPEVENYNILEYMEAATLAFPSLYFAEGLTQQVRRFKTSWPLIRPHITQHLSALNDHFTSIYEDENFQPDNVKKRFKAHTNIIISPESPNTRKNRSAWEERRITVEGHSLHCEWHTKIFKTHDRIHFHPGSPKVVSGRLIVGIFTSHLST</sequence>
<dbReference type="AlphaFoldDB" id="A0A5C6XLC5"/>
<dbReference type="EMBL" id="VOSL01000005">
    <property type="protein sequence ID" value="TXD44241.1"/>
    <property type="molecule type" value="Genomic_DNA"/>
</dbReference>
<reference evidence="1 2" key="1">
    <citation type="submission" date="2019-08" db="EMBL/GenBank/DDBJ databases">
        <title>Bradymonadales sp. TMQ2.</title>
        <authorList>
            <person name="Liang Q."/>
        </authorList>
    </citation>
    <scope>NUCLEOTIDE SEQUENCE [LARGE SCALE GENOMIC DNA]</scope>
    <source>
        <strain evidence="1 2">TMQ2</strain>
    </source>
</reference>
<comment type="caution">
    <text evidence="1">The sequence shown here is derived from an EMBL/GenBank/DDBJ whole genome shotgun (WGS) entry which is preliminary data.</text>
</comment>
<evidence type="ECO:0000313" key="1">
    <source>
        <dbReference type="EMBL" id="TXD44241.1"/>
    </source>
</evidence>
<organism evidence="1 2">
    <name type="scientific">Lujinxingia vulgaris</name>
    <dbReference type="NCBI Taxonomy" id="2600176"/>
    <lineage>
        <taxon>Bacteria</taxon>
        <taxon>Deltaproteobacteria</taxon>
        <taxon>Bradymonadales</taxon>
        <taxon>Lujinxingiaceae</taxon>
        <taxon>Lujinxingia</taxon>
    </lineage>
</organism>
<protein>
    <submittedName>
        <fullName evidence="1">Uncharacterized protein</fullName>
    </submittedName>
</protein>
<name>A0A5C6XLC5_9DELT</name>
<gene>
    <name evidence="1" type="ORF">FRC96_00700</name>
</gene>